<dbReference type="EMBL" id="JAANYN010000001">
    <property type="protein sequence ID" value="NHE55956.1"/>
    <property type="molecule type" value="Genomic_DNA"/>
</dbReference>
<dbReference type="InterPro" id="IPR036812">
    <property type="entry name" value="NAD(P)_OxRdtase_dom_sf"/>
</dbReference>
<evidence type="ECO:0000313" key="3">
    <source>
        <dbReference type="EMBL" id="NHE55956.1"/>
    </source>
</evidence>
<name>A0ABX0H2D8_9BACT</name>
<evidence type="ECO:0000256" key="1">
    <source>
        <dbReference type="ARBA" id="ARBA00023002"/>
    </source>
</evidence>
<dbReference type="InterPro" id="IPR006311">
    <property type="entry name" value="TAT_signal"/>
</dbReference>
<proteinExistence type="predicted"/>
<dbReference type="PROSITE" id="PS51318">
    <property type="entry name" value="TAT"/>
    <property type="match status" value="1"/>
</dbReference>
<dbReference type="Pfam" id="PF00248">
    <property type="entry name" value="Aldo_ket_red"/>
    <property type="match status" value="1"/>
</dbReference>
<accession>A0ABX0H2D8</accession>
<dbReference type="PANTHER" id="PTHR43625">
    <property type="entry name" value="AFLATOXIN B1 ALDEHYDE REDUCTASE"/>
    <property type="match status" value="1"/>
</dbReference>
<dbReference type="InterPro" id="IPR023210">
    <property type="entry name" value="NADP_OxRdtase_dom"/>
</dbReference>
<dbReference type="PANTHER" id="PTHR43625:SF77">
    <property type="entry name" value="ALDO-KETO REDUCTASE"/>
    <property type="match status" value="1"/>
</dbReference>
<dbReference type="CDD" id="cd19078">
    <property type="entry name" value="AKR_AKR13C1_2"/>
    <property type="match status" value="1"/>
</dbReference>
<dbReference type="SUPFAM" id="SSF51430">
    <property type="entry name" value="NAD(P)-linked oxidoreductase"/>
    <property type="match status" value="1"/>
</dbReference>
<evidence type="ECO:0000313" key="4">
    <source>
        <dbReference type="Proteomes" id="UP000649799"/>
    </source>
</evidence>
<comment type="caution">
    <text evidence="3">The sequence shown here is derived from an EMBL/GenBank/DDBJ whole genome shotgun (WGS) entry which is preliminary data.</text>
</comment>
<feature type="domain" description="NADP-dependent oxidoreductase" evidence="2">
    <location>
        <begin position="64"/>
        <end position="354"/>
    </location>
</feature>
<dbReference type="Proteomes" id="UP000649799">
    <property type="component" value="Unassembled WGS sequence"/>
</dbReference>
<keyword evidence="1" id="KW-0560">Oxidoreductase</keyword>
<reference evidence="3 4" key="1">
    <citation type="submission" date="2020-03" db="EMBL/GenBank/DDBJ databases">
        <title>Cyclobacterium plantarum sp. nov., a marine bacterium isolated from a coastal-marine wetland.</title>
        <authorList>
            <person name="Sanchez-Porro C."/>
            <person name="Ventosa A."/>
            <person name="Amoozegar M."/>
        </authorList>
    </citation>
    <scope>NUCLEOTIDE SEQUENCE [LARGE SCALE GENOMIC DNA]</scope>
    <source>
        <strain evidence="3 4">GBPx2</strain>
    </source>
</reference>
<keyword evidence="4" id="KW-1185">Reference proteome</keyword>
<organism evidence="3 4">
    <name type="scientific">Cyclobacterium plantarum</name>
    <dbReference type="NCBI Taxonomy" id="2716263"/>
    <lineage>
        <taxon>Bacteria</taxon>
        <taxon>Pseudomonadati</taxon>
        <taxon>Bacteroidota</taxon>
        <taxon>Cytophagia</taxon>
        <taxon>Cytophagales</taxon>
        <taxon>Cyclobacteriaceae</taxon>
        <taxon>Cyclobacterium</taxon>
    </lineage>
</organism>
<dbReference type="Gene3D" id="3.20.20.100">
    <property type="entry name" value="NADP-dependent oxidoreductase domain"/>
    <property type="match status" value="1"/>
</dbReference>
<gene>
    <name evidence="3" type="ORF">G9Q97_03905</name>
</gene>
<dbReference type="RefSeq" id="WP_166143308.1">
    <property type="nucleotide sequence ID" value="NZ_JAANYN010000001.1"/>
</dbReference>
<dbReference type="InterPro" id="IPR050791">
    <property type="entry name" value="Aldo-Keto_reductase"/>
</dbReference>
<evidence type="ECO:0000259" key="2">
    <source>
        <dbReference type="Pfam" id="PF00248"/>
    </source>
</evidence>
<protein>
    <submittedName>
        <fullName evidence="3">Aldo/keto reductase</fullName>
    </submittedName>
</protein>
<sequence length="377" mass="42848">MNNSEKNSNRRSFIKSSALLGAFALTVPAVSFSNSAENLNKKRINKIPMRTLGKGKSAFKVSALGLGCMGANYHRGRVPNRQKMIELMQEAVEMGVTLFDTAEVYGPYINEELVGEALGKFKNKISVTTKFGFDIQNGKSVGQNCRPEQIRKVAEESMKRLKIDVIDLFYQHRFDPNVPIEDVAGTVKDLIQEGKVKHFGMCEVSADIIRKAHAVQPLTAIQSEYSLMWREPEREILPVCEELGIGFVPYSPVGRGYLTGMLNDQWEFYPQNDMRQDWPRFQPEAMKENYKLVQLLIDFGHQRGLTPAQVALGWLLNKKEWIVPIPGTTKFAHLHENMATTNLDISEQEWQDLENEVAKIEIVGDRYPAEQQKQIRN</sequence>